<keyword evidence="2" id="KW-0488">Methylation</keyword>
<organism evidence="7 8">
    <name type="scientific">Pseudomonas syringae pv. spinaceae</name>
    <dbReference type="NCBI Taxonomy" id="264459"/>
    <lineage>
        <taxon>Bacteria</taxon>
        <taxon>Pseudomonadati</taxon>
        <taxon>Pseudomonadota</taxon>
        <taxon>Gammaproteobacteria</taxon>
        <taxon>Pseudomonadales</taxon>
        <taxon>Pseudomonadaceae</taxon>
        <taxon>Pseudomonas</taxon>
        <taxon>Pseudomonas syringae</taxon>
    </lineage>
</organism>
<feature type="non-terminal residue" evidence="7">
    <location>
        <position position="33"/>
    </location>
</feature>
<feature type="transmembrane region" description="Helical" evidence="6">
    <location>
        <begin position="15"/>
        <end position="32"/>
    </location>
</feature>
<keyword evidence="4 6" id="KW-1133">Transmembrane helix</keyword>
<dbReference type="GO" id="GO:0015627">
    <property type="term" value="C:type II protein secretion system complex"/>
    <property type="evidence" value="ECO:0007669"/>
    <property type="project" value="InterPro"/>
</dbReference>
<comment type="caution">
    <text evidence="7">The sequence shown here is derived from an EMBL/GenBank/DDBJ whole genome shotgun (WGS) entry which is preliminary data.</text>
</comment>
<dbReference type="AlphaFoldDB" id="A0A0Q0CFB1"/>
<dbReference type="GO" id="GO:0016020">
    <property type="term" value="C:membrane"/>
    <property type="evidence" value="ECO:0007669"/>
    <property type="project" value="UniProtKB-SubCell"/>
</dbReference>
<name>A0A0Q0CFB1_PSESX</name>
<evidence type="ECO:0000256" key="4">
    <source>
        <dbReference type="ARBA" id="ARBA00022989"/>
    </source>
</evidence>
<accession>A0A0Q0CFB1</accession>
<evidence type="ECO:0000256" key="1">
    <source>
        <dbReference type="ARBA" id="ARBA00004167"/>
    </source>
</evidence>
<keyword evidence="5 6" id="KW-0472">Membrane</keyword>
<dbReference type="NCBIfam" id="TIGR02532">
    <property type="entry name" value="IV_pilin_GFxxxE"/>
    <property type="match status" value="1"/>
</dbReference>
<dbReference type="Pfam" id="PF07963">
    <property type="entry name" value="N_methyl"/>
    <property type="match status" value="1"/>
</dbReference>
<reference evidence="7 8" key="1">
    <citation type="submission" date="2015-09" db="EMBL/GenBank/DDBJ databases">
        <title>Genome announcement of multiple Pseudomonas syringae strains.</title>
        <authorList>
            <person name="Thakur S."/>
            <person name="Wang P.W."/>
            <person name="Gong Y."/>
            <person name="Weir B.S."/>
            <person name="Guttman D.S."/>
        </authorList>
    </citation>
    <scope>NUCLEOTIDE SEQUENCE [LARGE SCALE GENOMIC DNA]</scope>
    <source>
        <strain evidence="7 8">ICMP16929</strain>
    </source>
</reference>
<dbReference type="InterPro" id="IPR012902">
    <property type="entry name" value="N_methyl_site"/>
</dbReference>
<protein>
    <submittedName>
        <fullName evidence="7">Uncharacterized protein</fullName>
    </submittedName>
</protein>
<evidence type="ECO:0000313" key="8">
    <source>
        <dbReference type="Proteomes" id="UP000050384"/>
    </source>
</evidence>
<evidence type="ECO:0000256" key="3">
    <source>
        <dbReference type="ARBA" id="ARBA00022692"/>
    </source>
</evidence>
<keyword evidence="3 6" id="KW-0812">Transmembrane</keyword>
<dbReference type="InterPro" id="IPR002416">
    <property type="entry name" value="T2SS_protein-GspH"/>
</dbReference>
<evidence type="ECO:0000256" key="2">
    <source>
        <dbReference type="ARBA" id="ARBA00022481"/>
    </source>
</evidence>
<comment type="subcellular location">
    <subcellularLocation>
        <location evidence="1">Membrane</location>
        <topology evidence="1">Single-pass membrane protein</topology>
    </subcellularLocation>
</comment>
<dbReference type="GO" id="GO:0015628">
    <property type="term" value="P:protein secretion by the type II secretion system"/>
    <property type="evidence" value="ECO:0007669"/>
    <property type="project" value="InterPro"/>
</dbReference>
<evidence type="ECO:0000313" key="7">
    <source>
        <dbReference type="EMBL" id="KPZ09943.1"/>
    </source>
</evidence>
<dbReference type="PRINTS" id="PR00885">
    <property type="entry name" value="BCTERIALGSPH"/>
</dbReference>
<evidence type="ECO:0000256" key="5">
    <source>
        <dbReference type="ARBA" id="ARBA00023136"/>
    </source>
</evidence>
<dbReference type="PATRIC" id="fig|264459.3.peg.5713"/>
<dbReference type="Proteomes" id="UP000050384">
    <property type="component" value="Unassembled WGS sequence"/>
</dbReference>
<proteinExistence type="predicted"/>
<gene>
    <name evidence="7" type="ORF">ALO94_05353</name>
</gene>
<sequence>MTFSRTRFKPARRQGGFTLLEMLAVIVLLGIVA</sequence>
<evidence type="ECO:0000256" key="6">
    <source>
        <dbReference type="SAM" id="Phobius"/>
    </source>
</evidence>
<dbReference type="EMBL" id="LJRI01000195">
    <property type="protein sequence ID" value="KPZ09943.1"/>
    <property type="molecule type" value="Genomic_DNA"/>
</dbReference>
<dbReference type="RefSeq" id="WP_144434454.1">
    <property type="nucleotide sequence ID" value="NZ_LJRI01000195.1"/>
</dbReference>